<accession>A0A3R8SBI6</accession>
<keyword evidence="1" id="KW-1133">Transmembrane helix</keyword>
<reference evidence="2 3" key="2">
    <citation type="submission" date="2018-12" db="EMBL/GenBank/DDBJ databases">
        <title>Whole-genome sequences of fifteen clinical Streptococcus suis strains isolated from pigs between 2006 and 2018.</title>
        <authorList>
            <person name="Stevens M.J.A."/>
            <person name="Cernela N."/>
            <person name="Spoerry Serrano N."/>
            <person name="Schmitt S."/>
            <person name="Schrenzel J."/>
            <person name="Stephan R."/>
        </authorList>
    </citation>
    <scope>NUCLEOTIDE SEQUENCE [LARGE SCALE GENOMIC DNA]</scope>
    <source>
        <strain evidence="2 3">SS1014</strain>
    </source>
</reference>
<proteinExistence type="predicted"/>
<protein>
    <submittedName>
        <fullName evidence="2">Uncharacterized protein</fullName>
    </submittedName>
</protein>
<keyword evidence="1" id="KW-0472">Membrane</keyword>
<evidence type="ECO:0000256" key="1">
    <source>
        <dbReference type="SAM" id="Phobius"/>
    </source>
</evidence>
<evidence type="ECO:0000313" key="2">
    <source>
        <dbReference type="EMBL" id="RRR47583.1"/>
    </source>
</evidence>
<keyword evidence="1" id="KW-0812">Transmembrane</keyword>
<evidence type="ECO:0000313" key="3">
    <source>
        <dbReference type="Proteomes" id="UP000273973"/>
    </source>
</evidence>
<dbReference type="EMBL" id="RSDG01000051">
    <property type="protein sequence ID" value="RRR47583.1"/>
    <property type="molecule type" value="Genomic_DNA"/>
</dbReference>
<comment type="caution">
    <text evidence="2">The sequence shown here is derived from an EMBL/GenBank/DDBJ whole genome shotgun (WGS) entry which is preliminary data.</text>
</comment>
<feature type="transmembrane region" description="Helical" evidence="1">
    <location>
        <begin position="39"/>
        <end position="60"/>
    </location>
</feature>
<name>A0A3R8SBI6_STRSU</name>
<sequence length="71" mass="8220">MKKLSDEKIEKGLWIFVAVLYSVGFSLALYNTFVFDAPFWTFSNLSSIAVFVIGLLIHVVRKKRMETEENM</sequence>
<organism evidence="2 3">
    <name type="scientific">Streptococcus suis</name>
    <dbReference type="NCBI Taxonomy" id="1307"/>
    <lineage>
        <taxon>Bacteria</taxon>
        <taxon>Bacillati</taxon>
        <taxon>Bacillota</taxon>
        <taxon>Bacilli</taxon>
        <taxon>Lactobacillales</taxon>
        <taxon>Streptococcaceae</taxon>
        <taxon>Streptococcus</taxon>
    </lineage>
</organism>
<dbReference type="Proteomes" id="UP000273973">
    <property type="component" value="Unassembled WGS sequence"/>
</dbReference>
<gene>
    <name evidence="2" type="ORF">EJA00_07430</name>
</gene>
<feature type="transmembrane region" description="Helical" evidence="1">
    <location>
        <begin position="12"/>
        <end position="33"/>
    </location>
</feature>
<dbReference type="AlphaFoldDB" id="A0A3R8SBI6"/>
<dbReference type="RefSeq" id="WP_125183957.1">
    <property type="nucleotide sequence ID" value="NZ_RSDG01000051.1"/>
</dbReference>
<reference evidence="2 3" key="1">
    <citation type="submission" date="2018-11" db="EMBL/GenBank/DDBJ databases">
        <authorList>
            <person name="Stevens M.J."/>
            <person name="Cernela N."/>
            <person name="Spoerry Serrano N."/>
            <person name="Schmitt S."/>
            <person name="Schrenzel J."/>
            <person name="Stephan R."/>
        </authorList>
    </citation>
    <scope>NUCLEOTIDE SEQUENCE [LARGE SCALE GENOMIC DNA]</scope>
    <source>
        <strain evidence="2 3">SS1014</strain>
    </source>
</reference>